<dbReference type="InterPro" id="IPR003661">
    <property type="entry name" value="HisK_dim/P_dom"/>
</dbReference>
<accession>A0A1M7A4D5</accession>
<evidence type="ECO:0000313" key="11">
    <source>
        <dbReference type="Proteomes" id="UP000184386"/>
    </source>
</evidence>
<feature type="transmembrane region" description="Helical" evidence="8">
    <location>
        <begin position="198"/>
        <end position="219"/>
    </location>
</feature>
<dbReference type="AlphaFoldDB" id="A0A1M7A4D5"/>
<dbReference type="EMBL" id="FRAC01000031">
    <property type="protein sequence ID" value="SHL37611.1"/>
    <property type="molecule type" value="Genomic_DNA"/>
</dbReference>
<dbReference type="CDD" id="cd00082">
    <property type="entry name" value="HisKA"/>
    <property type="match status" value="1"/>
</dbReference>
<keyword evidence="6 10" id="KW-0418">Kinase</keyword>
<dbReference type="GO" id="GO:0000155">
    <property type="term" value="F:phosphorelay sensor kinase activity"/>
    <property type="evidence" value="ECO:0007669"/>
    <property type="project" value="InterPro"/>
</dbReference>
<dbReference type="InterPro" id="IPR005467">
    <property type="entry name" value="His_kinase_dom"/>
</dbReference>
<sequence length="537" mass="62169">MDTKSKKCRWYHVFFCINVTLYGIFWAVISSMKSSMCFGIYREYAYVGRYPSIFTGIVLVLQILMLIFLLNFIKHTEIDKASYTRKIPSELSVILFALYTLFIYYLYRHNQVFSFQFEEVDFVGVYEFWKVYGDIIKEIVIAFVQNILIGSGYLWIITAITVKMKGRYWKEDSLLIKLFQHYNRNRVSSLRKMYFNDILFLFLQLGIILYENIASIMIINRKNSILLFNLVILLAIPLLLEALLILWKCKVEIKVKDIRSLVDEIHKMKQGQKQIENNIPKNSYLYETGEEIKNISINLYNSMQQQMKNEKLKVDLITNISHDLKTPLTSIIGYIDLLAAKDYLSSEDRHYVKELNKKAENLRDMIDAVFELSKASSGNIKIDKTKLNLNKLIMQTMADMEDIIANSGFDIKTVYSKEDLEIYGDGSKLYLVCQNLISNALKYSLTGSRIYIRTYLESGNAVLCIQNTSAYEIDFSPEEITGRFVRGDESRSDGGNGLGLAIAKTYSEVCDGEFKIDIDGDMFKVTIQFPMVELLNS</sequence>
<proteinExistence type="predicted"/>
<evidence type="ECO:0000256" key="3">
    <source>
        <dbReference type="ARBA" id="ARBA00012438"/>
    </source>
</evidence>
<dbReference type="SMART" id="SM00388">
    <property type="entry name" value="HisKA"/>
    <property type="match status" value="1"/>
</dbReference>
<feature type="transmembrane region" description="Helical" evidence="8">
    <location>
        <begin position="91"/>
        <end position="107"/>
    </location>
</feature>
<dbReference type="InterPro" id="IPR036890">
    <property type="entry name" value="HATPase_C_sf"/>
</dbReference>
<evidence type="ECO:0000256" key="1">
    <source>
        <dbReference type="ARBA" id="ARBA00000085"/>
    </source>
</evidence>
<dbReference type="Proteomes" id="UP000184386">
    <property type="component" value="Unassembled WGS sequence"/>
</dbReference>
<keyword evidence="5" id="KW-0808">Transferase</keyword>
<dbReference type="Pfam" id="PF02518">
    <property type="entry name" value="HATPase_c"/>
    <property type="match status" value="1"/>
</dbReference>
<dbReference type="GO" id="GO:0005886">
    <property type="term" value="C:plasma membrane"/>
    <property type="evidence" value="ECO:0007669"/>
    <property type="project" value="TreeGrafter"/>
</dbReference>
<dbReference type="Gene3D" id="1.10.287.130">
    <property type="match status" value="1"/>
</dbReference>
<feature type="transmembrane region" description="Helical" evidence="8">
    <location>
        <begin position="225"/>
        <end position="247"/>
    </location>
</feature>
<dbReference type="SMART" id="SM00387">
    <property type="entry name" value="HATPase_c"/>
    <property type="match status" value="1"/>
</dbReference>
<dbReference type="PROSITE" id="PS50109">
    <property type="entry name" value="HIS_KIN"/>
    <property type="match status" value="1"/>
</dbReference>
<evidence type="ECO:0000256" key="7">
    <source>
        <dbReference type="ARBA" id="ARBA00023012"/>
    </source>
</evidence>
<dbReference type="PANTHER" id="PTHR45453:SF1">
    <property type="entry name" value="PHOSPHATE REGULON SENSOR PROTEIN PHOR"/>
    <property type="match status" value="1"/>
</dbReference>
<dbReference type="SUPFAM" id="SSF55874">
    <property type="entry name" value="ATPase domain of HSP90 chaperone/DNA topoisomerase II/histidine kinase"/>
    <property type="match status" value="1"/>
</dbReference>
<dbReference type="InterPro" id="IPR050351">
    <property type="entry name" value="BphY/WalK/GraS-like"/>
</dbReference>
<evidence type="ECO:0000313" key="10">
    <source>
        <dbReference type="EMBL" id="SHL37611.1"/>
    </source>
</evidence>
<evidence type="ECO:0000259" key="9">
    <source>
        <dbReference type="PROSITE" id="PS50109"/>
    </source>
</evidence>
<evidence type="ECO:0000256" key="6">
    <source>
        <dbReference type="ARBA" id="ARBA00022777"/>
    </source>
</evidence>
<keyword evidence="4" id="KW-0597">Phosphoprotein</keyword>
<dbReference type="GO" id="GO:0004721">
    <property type="term" value="F:phosphoprotein phosphatase activity"/>
    <property type="evidence" value="ECO:0007669"/>
    <property type="project" value="TreeGrafter"/>
</dbReference>
<evidence type="ECO:0000256" key="5">
    <source>
        <dbReference type="ARBA" id="ARBA00022679"/>
    </source>
</evidence>
<protein>
    <recommendedName>
        <fullName evidence="3">histidine kinase</fullName>
        <ecNumber evidence="3">2.7.13.3</ecNumber>
    </recommendedName>
</protein>
<keyword evidence="8" id="KW-0812">Transmembrane</keyword>
<comment type="catalytic activity">
    <reaction evidence="1">
        <text>ATP + protein L-histidine = ADP + protein N-phospho-L-histidine.</text>
        <dbReference type="EC" id="2.7.13.3"/>
    </reaction>
</comment>
<organism evidence="10 11">
    <name type="scientific">Anaerocolumna jejuensis DSM 15929</name>
    <dbReference type="NCBI Taxonomy" id="1121322"/>
    <lineage>
        <taxon>Bacteria</taxon>
        <taxon>Bacillati</taxon>
        <taxon>Bacillota</taxon>
        <taxon>Clostridia</taxon>
        <taxon>Lachnospirales</taxon>
        <taxon>Lachnospiraceae</taxon>
        <taxon>Anaerocolumna</taxon>
    </lineage>
</organism>
<feature type="transmembrane region" description="Helical" evidence="8">
    <location>
        <begin position="12"/>
        <end position="29"/>
    </location>
</feature>
<comment type="subcellular location">
    <subcellularLocation>
        <location evidence="2">Membrane</location>
    </subcellularLocation>
</comment>
<dbReference type="STRING" id="1121322.SAMN02745136_04744"/>
<keyword evidence="8" id="KW-0472">Membrane</keyword>
<name>A0A1M7A4D5_9FIRM</name>
<dbReference type="Gene3D" id="3.30.565.10">
    <property type="entry name" value="Histidine kinase-like ATPase, C-terminal domain"/>
    <property type="match status" value="1"/>
</dbReference>
<dbReference type="SUPFAM" id="SSF47384">
    <property type="entry name" value="Homodimeric domain of signal transducing histidine kinase"/>
    <property type="match status" value="1"/>
</dbReference>
<evidence type="ECO:0000256" key="8">
    <source>
        <dbReference type="SAM" id="Phobius"/>
    </source>
</evidence>
<keyword evidence="8" id="KW-1133">Transmembrane helix</keyword>
<evidence type="ECO:0000256" key="2">
    <source>
        <dbReference type="ARBA" id="ARBA00004370"/>
    </source>
</evidence>
<feature type="transmembrane region" description="Helical" evidence="8">
    <location>
        <begin position="49"/>
        <end position="70"/>
    </location>
</feature>
<feature type="transmembrane region" description="Helical" evidence="8">
    <location>
        <begin position="139"/>
        <end position="162"/>
    </location>
</feature>
<keyword evidence="11" id="KW-1185">Reference proteome</keyword>
<dbReference type="InterPro" id="IPR036097">
    <property type="entry name" value="HisK_dim/P_sf"/>
</dbReference>
<dbReference type="Pfam" id="PF00512">
    <property type="entry name" value="HisKA"/>
    <property type="match status" value="1"/>
</dbReference>
<dbReference type="PANTHER" id="PTHR45453">
    <property type="entry name" value="PHOSPHATE REGULON SENSOR PROTEIN PHOR"/>
    <property type="match status" value="1"/>
</dbReference>
<dbReference type="EC" id="2.7.13.3" evidence="3"/>
<reference evidence="10 11" key="1">
    <citation type="submission" date="2016-11" db="EMBL/GenBank/DDBJ databases">
        <authorList>
            <person name="Jaros S."/>
            <person name="Januszkiewicz K."/>
            <person name="Wedrychowicz H."/>
        </authorList>
    </citation>
    <scope>NUCLEOTIDE SEQUENCE [LARGE SCALE GENOMIC DNA]</scope>
    <source>
        <strain evidence="10 11">DSM 15929</strain>
    </source>
</reference>
<dbReference type="InterPro" id="IPR003594">
    <property type="entry name" value="HATPase_dom"/>
</dbReference>
<gene>
    <name evidence="10" type="ORF">SAMN02745136_04744</name>
</gene>
<dbReference type="GO" id="GO:0016036">
    <property type="term" value="P:cellular response to phosphate starvation"/>
    <property type="evidence" value="ECO:0007669"/>
    <property type="project" value="TreeGrafter"/>
</dbReference>
<feature type="domain" description="Histidine kinase" evidence="9">
    <location>
        <begin position="319"/>
        <end position="533"/>
    </location>
</feature>
<keyword evidence="7" id="KW-0902">Two-component regulatory system</keyword>
<evidence type="ECO:0000256" key="4">
    <source>
        <dbReference type="ARBA" id="ARBA00022553"/>
    </source>
</evidence>